<evidence type="ECO:0000313" key="2">
    <source>
        <dbReference type="EMBL" id="TQJ01993.1"/>
    </source>
</evidence>
<dbReference type="GO" id="GO:0016810">
    <property type="term" value="F:hydrolase activity, acting on carbon-nitrogen (but not peptide) bonds"/>
    <property type="evidence" value="ECO:0007669"/>
    <property type="project" value="InterPro"/>
</dbReference>
<keyword evidence="3" id="KW-1185">Reference proteome</keyword>
<dbReference type="Gene3D" id="2.30.40.10">
    <property type="entry name" value="Urease, subunit C, domain 1"/>
    <property type="match status" value="2"/>
</dbReference>
<reference evidence="2 3" key="1">
    <citation type="submission" date="2019-06" db="EMBL/GenBank/DDBJ databases">
        <title>Sequencing the genomes of 1000 actinobacteria strains.</title>
        <authorList>
            <person name="Klenk H.-P."/>
        </authorList>
    </citation>
    <scope>NUCLEOTIDE SEQUENCE [LARGE SCALE GENOMIC DNA]</scope>
    <source>
        <strain evidence="2 3">DSM 45679</strain>
    </source>
</reference>
<dbReference type="InterPro" id="IPR051781">
    <property type="entry name" value="Metallo-dep_Hydrolase"/>
</dbReference>
<keyword evidence="2" id="KW-0378">Hydrolase</keyword>
<dbReference type="EMBL" id="VFML01000001">
    <property type="protein sequence ID" value="TQJ01993.1"/>
    <property type="molecule type" value="Genomic_DNA"/>
</dbReference>
<dbReference type="SUPFAM" id="SSF51556">
    <property type="entry name" value="Metallo-dependent hydrolases"/>
    <property type="match status" value="1"/>
</dbReference>
<evidence type="ECO:0000313" key="3">
    <source>
        <dbReference type="Proteomes" id="UP000320876"/>
    </source>
</evidence>
<accession>A0A542DFY3</accession>
<name>A0A542DFY3_AMYCI</name>
<feature type="domain" description="Amidohydrolase-related" evidence="1">
    <location>
        <begin position="128"/>
        <end position="479"/>
    </location>
</feature>
<dbReference type="PROSITE" id="PS51318">
    <property type="entry name" value="TAT"/>
    <property type="match status" value="1"/>
</dbReference>
<proteinExistence type="predicted"/>
<dbReference type="Pfam" id="PF01979">
    <property type="entry name" value="Amidohydro_1"/>
    <property type="match status" value="1"/>
</dbReference>
<dbReference type="InterPro" id="IPR006680">
    <property type="entry name" value="Amidohydro-rel"/>
</dbReference>
<dbReference type="OrthoDB" id="3189065at2"/>
<dbReference type="AlphaFoldDB" id="A0A542DFY3"/>
<sequence>MSTVDRSAGTGPSRREFLGRLARGGAGLAVAGGALPLLSGQATGAVPRITVLTGATLIDGTGRPPRRNATVVLADDRIVAVGSLDRTAIPAGATVVHLHGKYVIPGLWDMHVHTSPIPEIYPPLYVVNGVTGIREMYGFSPALHDLRDRIESGSLLGPRMVIASTIIDGPHSIHESSGAAVVETAAEARAAVRTAVDKGADFVKGYSFLHPEPFAALAEEARRVGLPFAGHVPDRVSAWTASSTGLDCFEHLFGTFFATSTKEGELRRRLTSVPVDPEQPWAWMALARELERQSLASHSPRRAAAFFHHLRRNGTWQSPTLNVLHAQSLPIEEFDLADPRLEYLPPGTAEFWLEQLRYTAPSTPEEIENLRRLFAAQQRMVRDLDEAGVQLIAGTDSNNPFCYPGFGLHDELALLVDAGLSPMRALQLATRDAARYLGRERTAGTVAPGKVADLVVLEDDPLADIRNTQRIHSVVSRGRYLSPEKRTEMLADIKKAASEAAGTAAPAACCGTRS</sequence>
<dbReference type="Gene3D" id="3.20.20.140">
    <property type="entry name" value="Metal-dependent hydrolases"/>
    <property type="match status" value="2"/>
</dbReference>
<protein>
    <submittedName>
        <fullName evidence="2">Amidohydrolase family protein</fullName>
    </submittedName>
</protein>
<dbReference type="InterPro" id="IPR011059">
    <property type="entry name" value="Metal-dep_hydrolase_composite"/>
</dbReference>
<dbReference type="PANTHER" id="PTHR43135">
    <property type="entry name" value="ALPHA-D-RIBOSE 1-METHYLPHOSPHONATE 5-TRIPHOSPHATE DIPHOSPHATASE"/>
    <property type="match status" value="1"/>
</dbReference>
<evidence type="ECO:0000259" key="1">
    <source>
        <dbReference type="Pfam" id="PF01979"/>
    </source>
</evidence>
<dbReference type="SUPFAM" id="SSF51338">
    <property type="entry name" value="Composite domain of metallo-dependent hydrolases"/>
    <property type="match status" value="1"/>
</dbReference>
<comment type="caution">
    <text evidence="2">The sequence shown here is derived from an EMBL/GenBank/DDBJ whole genome shotgun (WGS) entry which is preliminary data.</text>
</comment>
<dbReference type="RefSeq" id="WP_141996781.1">
    <property type="nucleotide sequence ID" value="NZ_VFML01000001.1"/>
</dbReference>
<gene>
    <name evidence="2" type="ORF">FB471_1710</name>
</gene>
<dbReference type="Proteomes" id="UP000320876">
    <property type="component" value="Unassembled WGS sequence"/>
</dbReference>
<organism evidence="2 3">
    <name type="scientific">Amycolatopsis cihanbeyliensis</name>
    <dbReference type="NCBI Taxonomy" id="1128664"/>
    <lineage>
        <taxon>Bacteria</taxon>
        <taxon>Bacillati</taxon>
        <taxon>Actinomycetota</taxon>
        <taxon>Actinomycetes</taxon>
        <taxon>Pseudonocardiales</taxon>
        <taxon>Pseudonocardiaceae</taxon>
        <taxon>Amycolatopsis</taxon>
    </lineage>
</organism>
<dbReference type="InterPro" id="IPR006311">
    <property type="entry name" value="TAT_signal"/>
</dbReference>
<dbReference type="InterPro" id="IPR032466">
    <property type="entry name" value="Metal_Hydrolase"/>
</dbReference>
<dbReference type="PANTHER" id="PTHR43135:SF3">
    <property type="entry name" value="ALPHA-D-RIBOSE 1-METHYLPHOSPHONATE 5-TRIPHOSPHATE DIPHOSPHATASE"/>
    <property type="match status" value="1"/>
</dbReference>